<evidence type="ECO:0000256" key="1">
    <source>
        <dbReference type="ARBA" id="ARBA00012513"/>
    </source>
</evidence>
<reference evidence="14 15" key="1">
    <citation type="submission" date="2015-09" db="EMBL/GenBank/DDBJ databases">
        <title>Host preference determinants of Valsa canker pathogens revealed by comparative genomics.</title>
        <authorList>
            <person name="Yin Z."/>
            <person name="Huang L."/>
        </authorList>
    </citation>
    <scope>NUCLEOTIDE SEQUENCE [LARGE SCALE GENOMIC DNA]</scope>
    <source>
        <strain evidence="14 15">SXYLt</strain>
    </source>
</reference>
<evidence type="ECO:0000256" key="7">
    <source>
        <dbReference type="ARBA" id="ARBA00022840"/>
    </source>
</evidence>
<feature type="repeat" description="ANK" evidence="10">
    <location>
        <begin position="1000"/>
        <end position="1032"/>
    </location>
</feature>
<keyword evidence="7" id="KW-0067">ATP-binding</keyword>
<dbReference type="GO" id="GO:0005524">
    <property type="term" value="F:ATP binding"/>
    <property type="evidence" value="ECO:0007669"/>
    <property type="project" value="UniProtKB-KW"/>
</dbReference>
<dbReference type="CDD" id="cd11651">
    <property type="entry name" value="YPK1_N_like"/>
    <property type="match status" value="1"/>
</dbReference>
<dbReference type="Gene3D" id="1.10.510.10">
    <property type="entry name" value="Transferase(Phosphotransferase) domain 1"/>
    <property type="match status" value="1"/>
</dbReference>
<dbReference type="GO" id="GO:0007010">
    <property type="term" value="P:cytoskeleton organization"/>
    <property type="evidence" value="ECO:0007669"/>
    <property type="project" value="UniProtKB-ARBA"/>
</dbReference>
<dbReference type="SUPFAM" id="SSF56112">
    <property type="entry name" value="Protein kinase-like (PK-like)"/>
    <property type="match status" value="1"/>
</dbReference>
<dbReference type="SUPFAM" id="SSF48403">
    <property type="entry name" value="Ankyrin repeat"/>
    <property type="match status" value="1"/>
</dbReference>
<dbReference type="PROSITE" id="PS51285">
    <property type="entry name" value="AGC_KINASE_CTER"/>
    <property type="match status" value="1"/>
</dbReference>
<dbReference type="EMBL" id="LKEB01000039">
    <property type="protein sequence ID" value="ROW07111.1"/>
    <property type="molecule type" value="Genomic_DNA"/>
</dbReference>
<dbReference type="PANTHER" id="PTHR24351">
    <property type="entry name" value="RIBOSOMAL PROTEIN S6 KINASE"/>
    <property type="match status" value="1"/>
</dbReference>
<dbReference type="Gene3D" id="1.25.40.20">
    <property type="entry name" value="Ankyrin repeat-containing domain"/>
    <property type="match status" value="2"/>
</dbReference>
<dbReference type="InterPro" id="IPR011009">
    <property type="entry name" value="Kinase-like_dom_sf"/>
</dbReference>
<evidence type="ECO:0000256" key="4">
    <source>
        <dbReference type="ARBA" id="ARBA00022679"/>
    </source>
</evidence>
<evidence type="ECO:0000256" key="10">
    <source>
        <dbReference type="PROSITE-ProRule" id="PRU00023"/>
    </source>
</evidence>
<organism evidence="14 15">
    <name type="scientific">Cytospora leucostoma</name>
    <dbReference type="NCBI Taxonomy" id="1230097"/>
    <lineage>
        <taxon>Eukaryota</taxon>
        <taxon>Fungi</taxon>
        <taxon>Dikarya</taxon>
        <taxon>Ascomycota</taxon>
        <taxon>Pezizomycotina</taxon>
        <taxon>Sordariomycetes</taxon>
        <taxon>Sordariomycetidae</taxon>
        <taxon>Diaporthales</taxon>
        <taxon>Cytosporaceae</taxon>
        <taxon>Cytospora</taxon>
    </lineage>
</organism>
<dbReference type="FunFam" id="3.40.50.1240:FF:000022">
    <property type="entry name" value="Phosphoglycerate mutase family protein"/>
    <property type="match status" value="1"/>
</dbReference>
<accession>A0A423WU70</accession>
<protein>
    <recommendedName>
        <fullName evidence="1">non-specific serine/threonine protein kinase</fullName>
        <ecNumber evidence="1">2.7.11.1</ecNumber>
    </recommendedName>
</protein>
<dbReference type="OrthoDB" id="4818801at2759"/>
<keyword evidence="4" id="KW-0808">Transferase</keyword>
<evidence type="ECO:0000256" key="6">
    <source>
        <dbReference type="ARBA" id="ARBA00022777"/>
    </source>
</evidence>
<dbReference type="SMART" id="SM00855">
    <property type="entry name" value="PGAM"/>
    <property type="match status" value="1"/>
</dbReference>
<feature type="region of interest" description="Disordered" evidence="11">
    <location>
        <begin position="743"/>
        <end position="782"/>
    </location>
</feature>
<evidence type="ECO:0000313" key="15">
    <source>
        <dbReference type="Proteomes" id="UP000285146"/>
    </source>
</evidence>
<evidence type="ECO:0000256" key="2">
    <source>
        <dbReference type="ARBA" id="ARBA00022527"/>
    </source>
</evidence>
<dbReference type="Gene3D" id="3.40.50.1240">
    <property type="entry name" value="Phosphoglycerate mutase-like"/>
    <property type="match status" value="1"/>
</dbReference>
<dbReference type="GO" id="GO:0004674">
    <property type="term" value="F:protein serine/threonine kinase activity"/>
    <property type="evidence" value="ECO:0007669"/>
    <property type="project" value="UniProtKB-KW"/>
</dbReference>
<dbReference type="InterPro" id="IPR000961">
    <property type="entry name" value="AGC-kinase_C"/>
</dbReference>
<dbReference type="InParanoid" id="A0A423WU70"/>
<dbReference type="Proteomes" id="UP000285146">
    <property type="component" value="Unassembled WGS sequence"/>
</dbReference>
<proteinExistence type="predicted"/>
<evidence type="ECO:0000256" key="8">
    <source>
        <dbReference type="ARBA" id="ARBA00047899"/>
    </source>
</evidence>
<keyword evidence="15" id="KW-1185">Reference proteome</keyword>
<feature type="repeat" description="ANK" evidence="10">
    <location>
        <begin position="891"/>
        <end position="923"/>
    </location>
</feature>
<comment type="catalytic activity">
    <reaction evidence="9">
        <text>L-seryl-[protein] + ATP = O-phospho-L-seryl-[protein] + ADP + H(+)</text>
        <dbReference type="Rhea" id="RHEA:17989"/>
        <dbReference type="Rhea" id="RHEA-COMP:9863"/>
        <dbReference type="Rhea" id="RHEA-COMP:11604"/>
        <dbReference type="ChEBI" id="CHEBI:15378"/>
        <dbReference type="ChEBI" id="CHEBI:29999"/>
        <dbReference type="ChEBI" id="CHEBI:30616"/>
        <dbReference type="ChEBI" id="CHEBI:83421"/>
        <dbReference type="ChEBI" id="CHEBI:456216"/>
        <dbReference type="EC" id="2.7.11.1"/>
    </reaction>
</comment>
<comment type="caution">
    <text evidence="14">The sequence shown here is derived from an EMBL/GenBank/DDBJ whole genome shotgun (WGS) entry which is preliminary data.</text>
</comment>
<evidence type="ECO:0000313" key="14">
    <source>
        <dbReference type="EMBL" id="ROW07111.1"/>
    </source>
</evidence>
<keyword evidence="3" id="KW-0597">Phosphoprotein</keyword>
<dbReference type="FunFam" id="1.10.510.10:FF:000024">
    <property type="entry name" value="Probable serine/threonine-protein kinase cot-1"/>
    <property type="match status" value="1"/>
</dbReference>
<feature type="compositionally biased region" description="Polar residues" evidence="11">
    <location>
        <begin position="746"/>
        <end position="772"/>
    </location>
</feature>
<dbReference type="InterPro" id="IPR002110">
    <property type="entry name" value="Ankyrin_rpt"/>
</dbReference>
<dbReference type="SMART" id="SM00248">
    <property type="entry name" value="ANK"/>
    <property type="match status" value="4"/>
</dbReference>
<dbReference type="STRING" id="1230097.A0A423WU70"/>
<sequence>MSTPRVFIARHGETEWSLSGKHTGVTDIPLTANGEKRVRATGRALVGNDRLIVPNKLTHIYISPRARAQRTFELLNLGFKDLPWKPHGELSDAPGPACNARIEITEDIREWDYGNYEGITSPEIRKLRKEQGLDEHWDIWRDGCPGGESPEEVTERVDRLIADIRSKYHAPHINKNAPPTQDGTGDVLVVGHGHILRAFALRWTGKTLQDGPTFLMEAGGVGTLSYEHHSLEEPAILLGSAFYVNSAENEIAEAPKVVPTELQNQPGPGILTVTLYEGHGLSAPQGHKEEFNVQLERSPQPPWAGRSYQPYHSGYLPYAILRYDHSDAFAGAIAGTVESPRWAGNAILWKFDVSRASELTAHIYLKNPNTHQGDDDIYLGMVGISPTFEEGKPLDRQWLDIQDGTGRICIGVDYTRNESSEIGYVEHTLFAEPGIGCPAGEVWRREETQQIYLLKTIERTEDSSSSAVSRGLRFQIDSPFIAPLMFASHSPESLYLFFPYITGGHLFYHLQRKQYFSTNASRLYGAEILCALDHLHGLDIAYDGLKPWNILIHSSGHIAIGDPSLFISEKQDTRAATVPTRYSAPEVLLGRGHSKLSDWWTLGLFLYEMLTGLPPFYDESAEETRRKILSDSEPLQLPDSLALSAKDILTRLLDRKPERRLGARGAFEIRDHPFFSGIDWDKLARREYDTPFKPRNIATVFKENRPPSKTEQLKQCMGYTFKRPDVGIQSEFVTRMQKPIPEKVSHGTSVMPNKASTITAPTSLPNAADTPQPSEPPQAAFGENPDLELLWEEGTQVFIMRDRVTHVTRPIGTRSIYHLPKPVSQANGPSSPDMALEENCAAHKTPTANMPTQAQKEDVLEVALKAGYLQVVYQLLKNYSGMDLNNYIHPTRDTPLQWATEQENLGLVKLLLDHGADPNSHAVPPRDHALLRAVSKNNRELVEALVHGTNRVFRTAALGLAIDKQDAATATLLLANGARCDFEDSDRPAPANEHQGCYFEDISVVQLAIDLGHLDIVRLLVASGADVGLGRPAWRHHECGMVPRDVYFRVIAGLRAEAAALKR</sequence>
<dbReference type="PROSITE" id="PS50011">
    <property type="entry name" value="PROTEIN_KINASE_DOM"/>
    <property type="match status" value="1"/>
</dbReference>
<gene>
    <name evidence="14" type="ORF">VPNG_07334</name>
</gene>
<dbReference type="InterPro" id="IPR013078">
    <property type="entry name" value="His_Pase_superF_clade-1"/>
</dbReference>
<dbReference type="InterPro" id="IPR029033">
    <property type="entry name" value="His_PPase_superfam"/>
</dbReference>
<evidence type="ECO:0000259" key="13">
    <source>
        <dbReference type="PROSITE" id="PS51285"/>
    </source>
</evidence>
<dbReference type="InterPro" id="IPR036770">
    <property type="entry name" value="Ankyrin_rpt-contain_sf"/>
</dbReference>
<comment type="catalytic activity">
    <reaction evidence="8">
        <text>L-threonyl-[protein] + ATP = O-phospho-L-threonyl-[protein] + ADP + H(+)</text>
        <dbReference type="Rhea" id="RHEA:46608"/>
        <dbReference type="Rhea" id="RHEA-COMP:11060"/>
        <dbReference type="Rhea" id="RHEA-COMP:11605"/>
        <dbReference type="ChEBI" id="CHEBI:15378"/>
        <dbReference type="ChEBI" id="CHEBI:30013"/>
        <dbReference type="ChEBI" id="CHEBI:30616"/>
        <dbReference type="ChEBI" id="CHEBI:61977"/>
        <dbReference type="ChEBI" id="CHEBI:456216"/>
        <dbReference type="EC" id="2.7.11.1"/>
    </reaction>
</comment>
<dbReference type="Pfam" id="PF00069">
    <property type="entry name" value="Pkinase"/>
    <property type="match status" value="1"/>
</dbReference>
<dbReference type="Pfam" id="PF00300">
    <property type="entry name" value="His_Phos_1"/>
    <property type="match status" value="1"/>
</dbReference>
<evidence type="ECO:0000256" key="3">
    <source>
        <dbReference type="ARBA" id="ARBA00022553"/>
    </source>
</evidence>
<keyword evidence="5" id="KW-0547">Nucleotide-binding</keyword>
<evidence type="ECO:0000256" key="11">
    <source>
        <dbReference type="SAM" id="MobiDB-lite"/>
    </source>
</evidence>
<dbReference type="AlphaFoldDB" id="A0A423WU70"/>
<dbReference type="PROSITE" id="PS50088">
    <property type="entry name" value="ANK_REPEAT"/>
    <property type="match status" value="2"/>
</dbReference>
<dbReference type="InterPro" id="IPR000719">
    <property type="entry name" value="Prot_kinase_dom"/>
</dbReference>
<keyword evidence="6" id="KW-0418">Kinase</keyword>
<name>A0A423WU70_9PEZI</name>
<evidence type="ECO:0000256" key="5">
    <source>
        <dbReference type="ARBA" id="ARBA00022741"/>
    </source>
</evidence>
<dbReference type="PROSITE" id="PS50297">
    <property type="entry name" value="ANK_REP_REGION"/>
    <property type="match status" value="2"/>
</dbReference>
<evidence type="ECO:0000256" key="9">
    <source>
        <dbReference type="ARBA" id="ARBA00048679"/>
    </source>
</evidence>
<keyword evidence="10" id="KW-0040">ANK repeat</keyword>
<feature type="domain" description="Protein kinase" evidence="12">
    <location>
        <begin position="399"/>
        <end position="675"/>
    </location>
</feature>
<dbReference type="Pfam" id="PF12796">
    <property type="entry name" value="Ank_2"/>
    <property type="match status" value="1"/>
</dbReference>
<dbReference type="EC" id="2.7.11.1" evidence="1"/>
<dbReference type="SUPFAM" id="SSF53254">
    <property type="entry name" value="Phosphoglycerate mutase-like"/>
    <property type="match status" value="1"/>
</dbReference>
<dbReference type="CDD" id="cd07067">
    <property type="entry name" value="HP_PGM_like"/>
    <property type="match status" value="1"/>
</dbReference>
<dbReference type="Gene3D" id="3.30.200.20">
    <property type="entry name" value="Phosphorylase Kinase, domain 1"/>
    <property type="match status" value="1"/>
</dbReference>
<keyword evidence="2" id="KW-0723">Serine/threonine-protein kinase</keyword>
<evidence type="ECO:0000259" key="12">
    <source>
        <dbReference type="PROSITE" id="PS50011"/>
    </source>
</evidence>
<feature type="domain" description="AGC-kinase C-terminal" evidence="13">
    <location>
        <begin position="676"/>
        <end position="731"/>
    </location>
</feature>